<dbReference type="PATRIC" id="fig|754436.4.peg.1904"/>
<dbReference type="RefSeq" id="WP_047874045.1">
    <property type="nucleotide sequence ID" value="NZ_BMYC01000009.1"/>
</dbReference>
<dbReference type="Proteomes" id="UP000036426">
    <property type="component" value="Unassembled WGS sequence"/>
</dbReference>
<gene>
    <name evidence="1" type="ORF">ABT58_09020</name>
</gene>
<evidence type="ECO:0000313" key="2">
    <source>
        <dbReference type="Proteomes" id="UP000036426"/>
    </source>
</evidence>
<sequence>MIDNEVEYSEEQIQLITQYLERENISGDDWGNEEFNEIRGVIKNHYKIEQGYKCPYCTVVYPVNHGMAWDIEHIVAKDKKVQFMFEPRNLCVACKDCNAAKSSKEVLTNPTRVRFPKNSRDYKIVHPHFDEYSEHISAVVPGEFYRPLTEKGEFTIITCRLLRFYGVVQREQPEQEINDLAKVLINSEGAARRVIEDELVRRITAKRKP</sequence>
<organism evidence="1 2">
    <name type="scientific">Photobacterium aphoticum</name>
    <dbReference type="NCBI Taxonomy" id="754436"/>
    <lineage>
        <taxon>Bacteria</taxon>
        <taxon>Pseudomonadati</taxon>
        <taxon>Pseudomonadota</taxon>
        <taxon>Gammaproteobacteria</taxon>
        <taxon>Vibrionales</taxon>
        <taxon>Vibrionaceae</taxon>
        <taxon>Photobacterium</taxon>
    </lineage>
</organism>
<keyword evidence="2" id="KW-1185">Reference proteome</keyword>
<protein>
    <recommendedName>
        <fullName evidence="3">HNH endonuclease</fullName>
    </recommendedName>
</protein>
<dbReference type="OrthoDB" id="9816185at2"/>
<comment type="caution">
    <text evidence="1">The sequence shown here is derived from an EMBL/GenBank/DDBJ whole genome shotgun (WGS) entry which is preliminary data.</text>
</comment>
<evidence type="ECO:0008006" key="3">
    <source>
        <dbReference type="Google" id="ProtNLM"/>
    </source>
</evidence>
<evidence type="ECO:0000313" key="1">
    <source>
        <dbReference type="EMBL" id="KLV01252.1"/>
    </source>
</evidence>
<dbReference type="Gene3D" id="1.10.30.50">
    <property type="match status" value="1"/>
</dbReference>
<dbReference type="AlphaFoldDB" id="A0A0J1JH51"/>
<dbReference type="EMBL" id="LDOV01000016">
    <property type="protein sequence ID" value="KLV01252.1"/>
    <property type="molecule type" value="Genomic_DNA"/>
</dbReference>
<accession>A0A0J1JH51</accession>
<reference evidence="1 2" key="1">
    <citation type="submission" date="2015-05" db="EMBL/GenBank/DDBJ databases">
        <title>Photobacterium galathea sp. nov.</title>
        <authorList>
            <person name="Machado H."/>
            <person name="Gram L."/>
        </authorList>
    </citation>
    <scope>NUCLEOTIDE SEQUENCE [LARGE SCALE GENOMIC DNA]</scope>
    <source>
        <strain evidence="1 2">DSM 25995</strain>
    </source>
</reference>
<name>A0A0J1JH51_9GAMM</name>
<proteinExistence type="predicted"/>